<keyword evidence="3" id="KW-1185">Reference proteome</keyword>
<dbReference type="RefSeq" id="WP_183397866.1">
    <property type="nucleotide sequence ID" value="NZ_JACIDS010000002.1"/>
</dbReference>
<comment type="caution">
    <text evidence="2">The sequence shown here is derived from an EMBL/GenBank/DDBJ whole genome shotgun (WGS) entry which is preliminary data.</text>
</comment>
<gene>
    <name evidence="2" type="ORF">GGR25_001221</name>
</gene>
<proteinExistence type="predicted"/>
<feature type="signal peptide" evidence="1">
    <location>
        <begin position="1"/>
        <end position="29"/>
    </location>
</feature>
<accession>A0A840AKR5</accession>
<keyword evidence="1" id="KW-0732">Signal</keyword>
<dbReference type="EMBL" id="JACIDS010000002">
    <property type="protein sequence ID" value="MBB3930182.1"/>
    <property type="molecule type" value="Genomic_DNA"/>
</dbReference>
<name>A0A840AKR5_9HYPH</name>
<reference evidence="2 3" key="1">
    <citation type="submission" date="2020-08" db="EMBL/GenBank/DDBJ databases">
        <title>Genomic Encyclopedia of Type Strains, Phase IV (KMG-IV): sequencing the most valuable type-strain genomes for metagenomic binning, comparative biology and taxonomic classification.</title>
        <authorList>
            <person name="Goeker M."/>
        </authorList>
    </citation>
    <scope>NUCLEOTIDE SEQUENCE [LARGE SCALE GENOMIC DNA]</scope>
    <source>
        <strain evidence="2 3">DSM 25966</strain>
    </source>
</reference>
<dbReference type="AlphaFoldDB" id="A0A840AKR5"/>
<dbReference type="Proteomes" id="UP000553963">
    <property type="component" value="Unassembled WGS sequence"/>
</dbReference>
<organism evidence="2 3">
    <name type="scientific">Kaistia hirudinis</name>
    <dbReference type="NCBI Taxonomy" id="1293440"/>
    <lineage>
        <taxon>Bacteria</taxon>
        <taxon>Pseudomonadati</taxon>
        <taxon>Pseudomonadota</taxon>
        <taxon>Alphaproteobacteria</taxon>
        <taxon>Hyphomicrobiales</taxon>
        <taxon>Kaistiaceae</taxon>
        <taxon>Kaistia</taxon>
    </lineage>
</organism>
<protein>
    <submittedName>
        <fullName evidence="2">Major curlin subunit</fullName>
    </submittedName>
</protein>
<sequence length="138" mass="14079">MTRTLLKTLTIAGLAALIGAAPLATPALAGGSVSFALAPRNAQDAQIMDFGLRGYALYNGIRSGALVRQFGRGNQAGLAQYGAGNVGVVRQQGDGHAATLQQVGNANSYGIFQFGRNTNADVVQQGDSGTGATVQLGW</sequence>
<evidence type="ECO:0000313" key="2">
    <source>
        <dbReference type="EMBL" id="MBB3930182.1"/>
    </source>
</evidence>
<feature type="chain" id="PRO_5033016510" evidence="1">
    <location>
        <begin position="30"/>
        <end position="138"/>
    </location>
</feature>
<evidence type="ECO:0000256" key="1">
    <source>
        <dbReference type="SAM" id="SignalP"/>
    </source>
</evidence>
<evidence type="ECO:0000313" key="3">
    <source>
        <dbReference type="Proteomes" id="UP000553963"/>
    </source>
</evidence>